<name>A0A382ENB2_9ZZZZ</name>
<evidence type="ECO:0000256" key="1">
    <source>
        <dbReference type="SAM" id="MobiDB-lite"/>
    </source>
</evidence>
<organism evidence="2">
    <name type="scientific">marine metagenome</name>
    <dbReference type="NCBI Taxonomy" id="408172"/>
    <lineage>
        <taxon>unclassified sequences</taxon>
        <taxon>metagenomes</taxon>
        <taxon>ecological metagenomes</taxon>
    </lineage>
</organism>
<gene>
    <name evidence="2" type="ORF">METZ01_LOCUS204723</name>
</gene>
<evidence type="ECO:0000313" key="2">
    <source>
        <dbReference type="EMBL" id="SVB51869.1"/>
    </source>
</evidence>
<protein>
    <submittedName>
        <fullName evidence="2">Uncharacterized protein</fullName>
    </submittedName>
</protein>
<dbReference type="AlphaFoldDB" id="A0A382ENB2"/>
<proteinExistence type="predicted"/>
<dbReference type="EMBL" id="UINC01045287">
    <property type="protein sequence ID" value="SVB51869.1"/>
    <property type="molecule type" value="Genomic_DNA"/>
</dbReference>
<accession>A0A382ENB2</accession>
<feature type="region of interest" description="Disordered" evidence="1">
    <location>
        <begin position="30"/>
        <end position="49"/>
    </location>
</feature>
<sequence>MAGCTEPILRAIAVVQTILVNHDSAFVSGTKTSGLTEKTDNRQVEGSNV</sequence>
<reference evidence="2" key="1">
    <citation type="submission" date="2018-05" db="EMBL/GenBank/DDBJ databases">
        <authorList>
            <person name="Lanie J.A."/>
            <person name="Ng W.-L."/>
            <person name="Kazmierczak K.M."/>
            <person name="Andrzejewski T.M."/>
            <person name="Davidsen T.M."/>
            <person name="Wayne K.J."/>
            <person name="Tettelin H."/>
            <person name="Glass J.I."/>
            <person name="Rusch D."/>
            <person name="Podicherti R."/>
            <person name="Tsui H.-C.T."/>
            <person name="Winkler M.E."/>
        </authorList>
    </citation>
    <scope>NUCLEOTIDE SEQUENCE</scope>
</reference>